<dbReference type="AlphaFoldDB" id="A0A7T5VD88"/>
<dbReference type="Pfam" id="PF13460">
    <property type="entry name" value="NAD_binding_10"/>
    <property type="match status" value="1"/>
</dbReference>
<dbReference type="GO" id="GO:0016646">
    <property type="term" value="F:oxidoreductase activity, acting on the CH-NH group of donors, NAD or NADP as acceptor"/>
    <property type="evidence" value="ECO:0007669"/>
    <property type="project" value="TreeGrafter"/>
</dbReference>
<dbReference type="KEGG" id="dog:HP555_07195"/>
<name>A0A7T5VD88_9BACT</name>
<proteinExistence type="predicted"/>
<dbReference type="EMBL" id="CP054140">
    <property type="protein sequence ID" value="QQG65666.1"/>
    <property type="molecule type" value="Genomic_DNA"/>
</dbReference>
<dbReference type="Gene3D" id="3.40.50.720">
    <property type="entry name" value="NAD(P)-binding Rossmann-like Domain"/>
    <property type="match status" value="1"/>
</dbReference>
<dbReference type="Proteomes" id="UP000596092">
    <property type="component" value="Chromosome"/>
</dbReference>
<gene>
    <name evidence="2" type="ORF">HP555_07195</name>
</gene>
<dbReference type="RefSeq" id="WP_199261005.1">
    <property type="nucleotide sequence ID" value="NZ_CP054140.1"/>
</dbReference>
<feature type="domain" description="NAD(P)-binding" evidence="1">
    <location>
        <begin position="12"/>
        <end position="197"/>
    </location>
</feature>
<evidence type="ECO:0000313" key="2">
    <source>
        <dbReference type="EMBL" id="QQG65666.1"/>
    </source>
</evidence>
<dbReference type="InterPro" id="IPR036291">
    <property type="entry name" value="NAD(P)-bd_dom_sf"/>
</dbReference>
<dbReference type="PANTHER" id="PTHR43355">
    <property type="entry name" value="FLAVIN REDUCTASE (NADPH)"/>
    <property type="match status" value="1"/>
</dbReference>
<organism evidence="2 3">
    <name type="scientific">Desulfobulbus oligotrophicus</name>
    <dbReference type="NCBI Taxonomy" id="1909699"/>
    <lineage>
        <taxon>Bacteria</taxon>
        <taxon>Pseudomonadati</taxon>
        <taxon>Thermodesulfobacteriota</taxon>
        <taxon>Desulfobulbia</taxon>
        <taxon>Desulfobulbales</taxon>
        <taxon>Desulfobulbaceae</taxon>
        <taxon>Desulfobulbus</taxon>
    </lineage>
</organism>
<reference evidence="2 3" key="1">
    <citation type="submission" date="2020-05" db="EMBL/GenBank/DDBJ databases">
        <title>Complete genome of Desulfobulbus oligotrophicus.</title>
        <authorList>
            <person name="Podar M."/>
        </authorList>
    </citation>
    <scope>NUCLEOTIDE SEQUENCE [LARGE SCALE GENOMIC DNA]</scope>
    <source>
        <strain evidence="2 3">Prop6</strain>
    </source>
</reference>
<dbReference type="InterPro" id="IPR051606">
    <property type="entry name" value="Polyketide_Oxido-like"/>
</dbReference>
<keyword evidence="3" id="KW-1185">Reference proteome</keyword>
<accession>A0A7T5VD88</accession>
<evidence type="ECO:0000313" key="3">
    <source>
        <dbReference type="Proteomes" id="UP000596092"/>
    </source>
</evidence>
<protein>
    <submittedName>
        <fullName evidence="2">NAD(P)H-binding protein</fullName>
    </submittedName>
</protein>
<sequence length="215" mass="23154">MKPLRVLIVGVGGLGKCLVLEALERDLPVSVLVRNQEKLRDDLGEATLAKLENIHVGDGTDAQVLDKAMQDIDVVLSGRGAAPDLARELAAAVKRNGVKKLCWPGGTTNVMAEDGITPNYKELQHLGSWVEQAYALHGACIDIIRKAGINYVIFCPGRMQGTGRRSPDVQATIRINRDAGPFVSYEDAAWVLLEAATTDSYDHQLISAATPQTAP</sequence>
<evidence type="ECO:0000259" key="1">
    <source>
        <dbReference type="Pfam" id="PF13460"/>
    </source>
</evidence>
<dbReference type="InterPro" id="IPR016040">
    <property type="entry name" value="NAD(P)-bd_dom"/>
</dbReference>
<dbReference type="PANTHER" id="PTHR43355:SF2">
    <property type="entry name" value="FLAVIN REDUCTASE (NADPH)"/>
    <property type="match status" value="1"/>
</dbReference>
<dbReference type="SUPFAM" id="SSF51735">
    <property type="entry name" value="NAD(P)-binding Rossmann-fold domains"/>
    <property type="match status" value="1"/>
</dbReference>